<dbReference type="AlphaFoldDB" id="A0AAN9VIV1"/>
<comment type="caution">
    <text evidence="1">The sequence shown here is derived from an EMBL/GenBank/DDBJ whole genome shotgun (WGS) entry which is preliminary data.</text>
</comment>
<name>A0AAN9VIV1_9ORTH</name>
<sequence length="105" mass="11509">MANSERTTVLIHHPISNMQMMVEECPLPLQNNIGNGRMLRKLPTAETAFVLGQKLEPPSGFSDGHELSEAECDIDSVKKLRIGIMKNSLNIFGPSSGNQDFTIAV</sequence>
<proteinExistence type="predicted"/>
<evidence type="ECO:0000313" key="1">
    <source>
        <dbReference type="EMBL" id="KAK7862640.1"/>
    </source>
</evidence>
<dbReference type="EMBL" id="JAZDUA010000266">
    <property type="protein sequence ID" value="KAK7862640.1"/>
    <property type="molecule type" value="Genomic_DNA"/>
</dbReference>
<dbReference type="Proteomes" id="UP001378592">
    <property type="component" value="Unassembled WGS sequence"/>
</dbReference>
<gene>
    <name evidence="1" type="ORF">R5R35_002069</name>
</gene>
<protein>
    <submittedName>
        <fullName evidence="1">Uncharacterized protein</fullName>
    </submittedName>
</protein>
<reference evidence="1 2" key="1">
    <citation type="submission" date="2024-03" db="EMBL/GenBank/DDBJ databases">
        <title>The genome assembly and annotation of the cricket Gryllus longicercus Weissman &amp; Gray.</title>
        <authorList>
            <person name="Szrajer S."/>
            <person name="Gray D."/>
            <person name="Ylla G."/>
        </authorList>
    </citation>
    <scope>NUCLEOTIDE SEQUENCE [LARGE SCALE GENOMIC DNA]</scope>
    <source>
        <strain evidence="1">DAG 2021-001</strain>
        <tissue evidence="1">Whole body minus gut</tissue>
    </source>
</reference>
<organism evidence="1 2">
    <name type="scientific">Gryllus longicercus</name>
    <dbReference type="NCBI Taxonomy" id="2509291"/>
    <lineage>
        <taxon>Eukaryota</taxon>
        <taxon>Metazoa</taxon>
        <taxon>Ecdysozoa</taxon>
        <taxon>Arthropoda</taxon>
        <taxon>Hexapoda</taxon>
        <taxon>Insecta</taxon>
        <taxon>Pterygota</taxon>
        <taxon>Neoptera</taxon>
        <taxon>Polyneoptera</taxon>
        <taxon>Orthoptera</taxon>
        <taxon>Ensifera</taxon>
        <taxon>Gryllidea</taxon>
        <taxon>Grylloidea</taxon>
        <taxon>Gryllidae</taxon>
        <taxon>Gryllinae</taxon>
        <taxon>Gryllus</taxon>
    </lineage>
</organism>
<keyword evidence="2" id="KW-1185">Reference proteome</keyword>
<accession>A0AAN9VIV1</accession>
<evidence type="ECO:0000313" key="2">
    <source>
        <dbReference type="Proteomes" id="UP001378592"/>
    </source>
</evidence>